<keyword evidence="3 5" id="KW-0560">Oxidoreductase</keyword>
<keyword evidence="4 5" id="KW-0408">Iron</keyword>
<evidence type="ECO:0000256" key="1">
    <source>
        <dbReference type="ARBA" id="ARBA00008056"/>
    </source>
</evidence>
<comment type="similarity">
    <text evidence="1 5">Belongs to the iron/ascorbate-dependent oxidoreductase family.</text>
</comment>
<organism evidence="8 9">
    <name type="scientific">Sulfitobacter porphyrae</name>
    <dbReference type="NCBI Taxonomy" id="1246864"/>
    <lineage>
        <taxon>Bacteria</taxon>
        <taxon>Pseudomonadati</taxon>
        <taxon>Pseudomonadota</taxon>
        <taxon>Alphaproteobacteria</taxon>
        <taxon>Rhodobacterales</taxon>
        <taxon>Roseobacteraceae</taxon>
        <taxon>Sulfitobacter</taxon>
    </lineage>
</organism>
<gene>
    <name evidence="8" type="ORF">ACFQFQ_12015</name>
</gene>
<dbReference type="Proteomes" id="UP001596353">
    <property type="component" value="Unassembled WGS sequence"/>
</dbReference>
<name>A0ABW2B2Z5_9RHOB</name>
<dbReference type="PRINTS" id="PR00682">
    <property type="entry name" value="IPNSYNTHASE"/>
</dbReference>
<accession>A0ABW2B2Z5</accession>
<dbReference type="GO" id="GO:0051213">
    <property type="term" value="F:dioxygenase activity"/>
    <property type="evidence" value="ECO:0007669"/>
    <property type="project" value="UniProtKB-KW"/>
</dbReference>
<keyword evidence="8" id="KW-0223">Dioxygenase</keyword>
<dbReference type="PANTHER" id="PTHR10209:SF885">
    <property type="entry name" value="2OG-FE(II) OXYGENASE FAMILY, PUTATIVE (AFU_ORTHOLOGUE AFUA_2G00750)-RELATED"/>
    <property type="match status" value="1"/>
</dbReference>
<dbReference type="SUPFAM" id="SSF51197">
    <property type="entry name" value="Clavaminate synthase-like"/>
    <property type="match status" value="1"/>
</dbReference>
<keyword evidence="9" id="KW-1185">Reference proteome</keyword>
<proteinExistence type="inferred from homology"/>
<feature type="region of interest" description="Disordered" evidence="6">
    <location>
        <begin position="75"/>
        <end position="96"/>
    </location>
</feature>
<dbReference type="PANTHER" id="PTHR10209">
    <property type="entry name" value="OXIDOREDUCTASE, 2OG-FE II OXYGENASE FAMILY PROTEIN"/>
    <property type="match status" value="1"/>
</dbReference>
<dbReference type="PROSITE" id="PS51471">
    <property type="entry name" value="FE2OG_OXY"/>
    <property type="match status" value="1"/>
</dbReference>
<protein>
    <submittedName>
        <fullName evidence="8">Isopenicillin N synthase family dioxygenase</fullName>
    </submittedName>
</protein>
<evidence type="ECO:0000259" key="7">
    <source>
        <dbReference type="PROSITE" id="PS51471"/>
    </source>
</evidence>
<evidence type="ECO:0000256" key="5">
    <source>
        <dbReference type="RuleBase" id="RU003682"/>
    </source>
</evidence>
<evidence type="ECO:0000256" key="3">
    <source>
        <dbReference type="ARBA" id="ARBA00023002"/>
    </source>
</evidence>
<dbReference type="EMBL" id="JBHSWG010000001">
    <property type="protein sequence ID" value="MFC6760055.1"/>
    <property type="molecule type" value="Genomic_DNA"/>
</dbReference>
<dbReference type="InterPro" id="IPR044861">
    <property type="entry name" value="IPNS-like_FE2OG_OXY"/>
</dbReference>
<dbReference type="Pfam" id="PF03171">
    <property type="entry name" value="2OG-FeII_Oxy"/>
    <property type="match status" value="1"/>
</dbReference>
<dbReference type="Pfam" id="PF14226">
    <property type="entry name" value="DIOX_N"/>
    <property type="match status" value="1"/>
</dbReference>
<evidence type="ECO:0000256" key="6">
    <source>
        <dbReference type="SAM" id="MobiDB-lite"/>
    </source>
</evidence>
<evidence type="ECO:0000256" key="2">
    <source>
        <dbReference type="ARBA" id="ARBA00022723"/>
    </source>
</evidence>
<sequence>MNEHSETSGLIPRIDLQALRTSDPAALDAMRVAATDVGFATVYNTALPPERVAQVIETYRAFFKLPEAEKAATDMATTGSNRGWGRSGAEQVDPDANPDYKQVFDCGVTLPEDDPRLADPFYAPNIWPGTPAGFRQTIESYYTDACAVGLEVLRGVAEAIGQRRDAFDAAFDAPMALLRGNYYPERPASAGARDFGIATHTDYGCLTLLATDGTPGLEVRKRGGGWIPVTAAPGAFVINFGEMLQFWSDGKVIATPHRVIGSTAERISVPLFFNPARETNVAPPGSDQVISAGDHLAKRYNETYLHLAKA</sequence>
<feature type="domain" description="Fe2OG dioxygenase" evidence="7">
    <location>
        <begin position="172"/>
        <end position="275"/>
    </location>
</feature>
<evidence type="ECO:0000313" key="8">
    <source>
        <dbReference type="EMBL" id="MFC6760055.1"/>
    </source>
</evidence>
<evidence type="ECO:0000256" key="4">
    <source>
        <dbReference type="ARBA" id="ARBA00023004"/>
    </source>
</evidence>
<dbReference type="InterPro" id="IPR027443">
    <property type="entry name" value="IPNS-like_sf"/>
</dbReference>
<reference evidence="9" key="1">
    <citation type="journal article" date="2019" name="Int. J. Syst. Evol. Microbiol.">
        <title>The Global Catalogue of Microorganisms (GCM) 10K type strain sequencing project: providing services to taxonomists for standard genome sequencing and annotation.</title>
        <authorList>
            <consortium name="The Broad Institute Genomics Platform"/>
            <consortium name="The Broad Institute Genome Sequencing Center for Infectious Disease"/>
            <person name="Wu L."/>
            <person name="Ma J."/>
        </authorList>
    </citation>
    <scope>NUCLEOTIDE SEQUENCE [LARGE SCALE GENOMIC DNA]</scope>
    <source>
        <strain evidence="9">CCUG 66188</strain>
    </source>
</reference>
<dbReference type="InterPro" id="IPR026992">
    <property type="entry name" value="DIOX_N"/>
</dbReference>
<dbReference type="Gene3D" id="2.60.120.330">
    <property type="entry name" value="B-lactam Antibiotic, Isopenicillin N Synthase, Chain"/>
    <property type="match status" value="1"/>
</dbReference>
<dbReference type="InterPro" id="IPR005123">
    <property type="entry name" value="Oxoglu/Fe-dep_dioxygenase_dom"/>
</dbReference>
<evidence type="ECO:0000313" key="9">
    <source>
        <dbReference type="Proteomes" id="UP001596353"/>
    </source>
</evidence>
<keyword evidence="2 5" id="KW-0479">Metal-binding</keyword>
<comment type="caution">
    <text evidence="8">The sequence shown here is derived from an EMBL/GenBank/DDBJ whole genome shotgun (WGS) entry which is preliminary data.</text>
</comment>